<feature type="region of interest" description="Disordered" evidence="1">
    <location>
        <begin position="299"/>
        <end position="319"/>
    </location>
</feature>
<dbReference type="AlphaFoldDB" id="A0A812T3B7"/>
<organism evidence="3 4">
    <name type="scientific">Symbiodinium necroappetens</name>
    <dbReference type="NCBI Taxonomy" id="1628268"/>
    <lineage>
        <taxon>Eukaryota</taxon>
        <taxon>Sar</taxon>
        <taxon>Alveolata</taxon>
        <taxon>Dinophyceae</taxon>
        <taxon>Suessiales</taxon>
        <taxon>Symbiodiniaceae</taxon>
        <taxon>Symbiodinium</taxon>
    </lineage>
</organism>
<feature type="signal peptide" evidence="2">
    <location>
        <begin position="1"/>
        <end position="21"/>
    </location>
</feature>
<keyword evidence="4" id="KW-1185">Reference proteome</keyword>
<sequence length="671" mass="72516">MNYAAAKTFVGLLFLLISADSFDSNKDPAVLSPGQDYHVRVGIGQAALVKFSCLGGPADIVVTLRSLAERSDPLLFLSVDPDFPPSFGGHDSSTFTHWLEDSVGNHYATAKGLGPEGGILRLLNMRKFASEELNAVLTLHCSYLIAFDLLFWEHLRSRSICPLGQSLVAGRQMDRPQDVLEFCSGFGSCDKHGECQCDSKHAGPACEHDKIDILHNDGFRFQVSPGHYQYFRVHVPPHFPGGYVKVDVSGSAPLVVLVRYDDLPTKASYDLSNFDDWINRRSRTVLKFKVEALGGIGGPSSEGRPVFDSPQEPLDLGGPPPAVAGMAPEAELQAGPAPRRLQESCPQAPKLTHPSCSTPHFLHCEDVCMKCLQCAESEDKQSCGSSCQDCSQPACSRTLAACASDISCSGPEAQECEVGCGSCMSCLGGTDDRCKLCSCCSGCLPLTAKCMYNGASETRYVFVGVLHHRRHKIVRGDISASADISLVEDASYTSSDESWTARLYNPFQDLRSVEMTHSQEYPSGEQFMYTMEIRQSTVANLQVRTFKDRMTLLHLVNIHHLQKMQLDFVSGSSITHVLASSKASPKTLFDFDQAPVQVDGGVRIDAQDQGDVWCAIFGHDDGSAQITVKSGGEPDGAVVSSSSIAVMAVVLVALGVYCTRGGWHSSCAVGS</sequence>
<accession>A0A812T3B7</accession>
<protein>
    <recommendedName>
        <fullName evidence="5">EGF-like domain-containing protein</fullName>
    </recommendedName>
</protein>
<comment type="caution">
    <text evidence="3">The sequence shown here is derived from an EMBL/GenBank/DDBJ whole genome shotgun (WGS) entry which is preliminary data.</text>
</comment>
<evidence type="ECO:0000313" key="4">
    <source>
        <dbReference type="Proteomes" id="UP000601435"/>
    </source>
</evidence>
<dbReference type="Proteomes" id="UP000601435">
    <property type="component" value="Unassembled WGS sequence"/>
</dbReference>
<feature type="chain" id="PRO_5032477145" description="EGF-like domain-containing protein" evidence="2">
    <location>
        <begin position="22"/>
        <end position="671"/>
    </location>
</feature>
<evidence type="ECO:0008006" key="5">
    <source>
        <dbReference type="Google" id="ProtNLM"/>
    </source>
</evidence>
<dbReference type="EMBL" id="CAJNJA010023017">
    <property type="protein sequence ID" value="CAE7504120.1"/>
    <property type="molecule type" value="Genomic_DNA"/>
</dbReference>
<dbReference type="OrthoDB" id="413483at2759"/>
<reference evidence="3" key="1">
    <citation type="submission" date="2021-02" db="EMBL/GenBank/DDBJ databases">
        <authorList>
            <person name="Dougan E. K."/>
            <person name="Rhodes N."/>
            <person name="Thang M."/>
            <person name="Chan C."/>
        </authorList>
    </citation>
    <scope>NUCLEOTIDE SEQUENCE</scope>
</reference>
<evidence type="ECO:0000256" key="2">
    <source>
        <dbReference type="SAM" id="SignalP"/>
    </source>
</evidence>
<gene>
    <name evidence="3" type="ORF">SNEC2469_LOCUS14371</name>
</gene>
<proteinExistence type="predicted"/>
<keyword evidence="2" id="KW-0732">Signal</keyword>
<evidence type="ECO:0000313" key="3">
    <source>
        <dbReference type="EMBL" id="CAE7504120.1"/>
    </source>
</evidence>
<evidence type="ECO:0000256" key="1">
    <source>
        <dbReference type="SAM" id="MobiDB-lite"/>
    </source>
</evidence>
<name>A0A812T3B7_9DINO</name>